<gene>
    <name evidence="2" type="ORF">SGN30_32845</name>
</gene>
<feature type="domain" description="DUF5648" evidence="1">
    <location>
        <begin position="898"/>
        <end position="1007"/>
    </location>
</feature>
<organism evidence="2 3">
    <name type="scientific">Delftia acidovorans</name>
    <name type="common">Pseudomonas acidovorans</name>
    <name type="synonym">Comamonas acidovorans</name>
    <dbReference type="NCBI Taxonomy" id="80866"/>
    <lineage>
        <taxon>Bacteria</taxon>
        <taxon>Pseudomonadati</taxon>
        <taxon>Pseudomonadota</taxon>
        <taxon>Betaproteobacteria</taxon>
        <taxon>Burkholderiales</taxon>
        <taxon>Comamonadaceae</taxon>
        <taxon>Delftia</taxon>
    </lineage>
</organism>
<accession>A0AAJ2R4R1</accession>
<dbReference type="RefSeq" id="WP_319077229.1">
    <property type="nucleotide sequence ID" value="NZ_JAWWMZ010000031.1"/>
</dbReference>
<dbReference type="PANTHER" id="PTHR32305">
    <property type="match status" value="1"/>
</dbReference>
<dbReference type="EMBL" id="JAWWMZ010000031">
    <property type="protein sequence ID" value="MDX4958234.1"/>
    <property type="molecule type" value="Genomic_DNA"/>
</dbReference>
<name>A0AAJ2R4R1_DELAC</name>
<sequence>ANRTVRTIDANGYATAREYDGTGQLTHLTEYADKSGSASAQDRHTRYSYDGAGRLASTTDALGNRETYAYNALGQKTAFTNKAGATWNYDYDRAGRLVRETSPAVDLAAVKELGGTLVPDAGNTGSQRIVTQLAYDSFGNLTSRTEALGRPEQRSTRYEYDKVGRQIKTIFPGVSVYRGEDIAALKNNSGLGAAARVETAGVELSSETRYDTLGNAVASRAMGIPGTKEAWSYKSYDRAGRVSFDVDAAGFVTGYTRNAWGETERLVRHAQAIALPSPAGTALADAAVRQSVQANHPANREILTSYDRMGRTLNVQEPLVFNYDSQTGETVSGRKSTGYGYNAFGDQTSVFASQGSARWSTTTHIYDKLGRRVATTDALGFLTTTAYDASGSLVRQVEYAKAWQTAGTAPDTAAGDRVTDYSYDLMGRKSTEIRRSVAHTGVNAAAQEQKDVLYDKREDLTTSYSYDALGNLTRTTDALGGVTYNFYDVLGRVRATVTPAMNLGVAATGAGANPINPLTEFQRDAHGNVLITTQFANGANVAADGSSYSRTPASDRDRVTTAKFDAQGHTTQITDAQGYSRYYAYDAQGRLAKEWQTVTSHDQWGNASQASLWRAYAYDILGRQTHSYAPSESKNLGTRDVSDTELSYNAFGEVTQKRVLDNGQALQGVEAYDYDNAGRVWRTNAGDGVYKVLAYDLQGRQTAQLVSEGLDLKTAYQDTQSALNAQTANKAQFRRTDMRYDALGRLVQTLAPERATEQPMSITTRQNMLYGVISQSEVDVQTVPVEYQRKPYNQVDLVWRSLEDLGSGDVRITLTYDTRAFTLNTQHSGTYNVTSLRDQTKTVIVPAEEAVEGYSLKWANASPDAPGIGAIKKVLVEKMDVFGKWQSLYNVAGQSQPASLNWTEGSSPGQIWNEAGDGRIPIYRYYNRYTDTHFFSTSLTERERLLNQAKGWLDEGTAGYVSRDPQPGLVPLYRWTKAGDPEVSLYTNGSAQPPGAPWQNPSIEGYVVPSTTAAIQGMTKLYRLDNRVSGRGDGLYTTSITDRNALLGLTPRPTFGGAPAALNSQMLAGAFGLSIEVSYPQDLVSKTTLEYRRYDSNDGWTTAPVGIQTSFGSAHRFDVSQFPAGNYEYRVRNTNAQMTRDVGSGTFTIGAESTNGNLPPLPGGVEQGSAIIDGYPYRVLQWPKPAAGWTVEFRYWPQGNSSAVTTRTAGNGLFAYGDGRSVGMGINMQGVAVNWGPGSIEYEVIATNTATGEKVHATGQVGTPGNVAMTNVSPPPVLEKRNVTNLGVVGYVWSSPAPGRVPLHRFLFTYQNNQHHLTSADPTVFSEFKALEAAGAVIYDGIVGYVETSPSATNQRLYQYKYGASTVFRLTANPQDVNGGSFVTLNSKPAANYPWSPTTWYQSAYQFDGYISKVPADDMVPLYAAYNRNAMGNQPLGDYLTTTQEYDITNPWVLSAEMIATANVTGVGTSQAAIDGQIYNMLHWSAPEAGARVKVSSYPSLPGGSPTLWRQGDNRIHFPNWAPLQGIVLDALTPNTEYRITIEIEYPATAQHAAYVAKSIVKVTVPSSSAISLQETTPPYTETVQTRVRAGTPFNLSNRAVTNREYDRWGNLTGVDDPRVQAGQTLFKTSFTYNASNQLTSQTQLASYEGPTEYTTTRIYYDALGRQVGVRDGKGNINAQVRDLAGNVVQERKADGGRIDLSYNAFGDKISAAERMTDTRTTLTHYAYDKLSRLTYTGLDYSKRLTNFQVQSMGQNFSNAIGDMHSANSVVLGSSDLIGIETIQYDEAGRKVRVINGNNEATRYRYDLAGNVTMSGQEQVKSTASSPAPGPTVKLGELSNVNYYRYDALGRKIGFTGAGDGASAMTQDWSYDIFGRLTDRSDSQLGNGARVYYQYAYNKAGQLTHEGTTQNNIQRKSLDYRYDGAGQLIEIKDNYLGQLSSYTYDLAGNRLTEKLTQKTKLSSGLIENVVYQDNHLFYDAQNRLRASFDGRTDVRISYDLAGNRSQVKTSVINNLYKVNFAGQWWQSPGWYDQVDNASVTTYAYDAMNRQTVSFEWQIQKVGLEQITSTTLKHNYAYDLAGNRTSDIASEQTSGKAAQETVNNYVYDDLHRLDSFSISQSGKATQSGQILYDGAGRQVYAKTLSSTGEAEHRYNQYDTLGRVQDTRVVMRRADNQQKIQHTDVAYHGAPGTTDPSLGYDAAGNLRGQVQTTNGNTGDATRTTYKYQFNGSYQQTESTTIQGGRTATTKTLRDANGFISSIEQQGSVYD</sequence>
<feature type="non-terminal residue" evidence="2">
    <location>
        <position position="1"/>
    </location>
</feature>
<evidence type="ECO:0000259" key="1">
    <source>
        <dbReference type="Pfam" id="PF18885"/>
    </source>
</evidence>
<dbReference type="Proteomes" id="UP001287445">
    <property type="component" value="Unassembled WGS sequence"/>
</dbReference>
<dbReference type="NCBIfam" id="TIGR01643">
    <property type="entry name" value="YD_repeat_2x"/>
    <property type="match status" value="4"/>
</dbReference>
<dbReference type="Gene3D" id="2.180.10.10">
    <property type="entry name" value="RHS repeat-associated core"/>
    <property type="match status" value="5"/>
</dbReference>
<protein>
    <recommendedName>
        <fullName evidence="1">DUF5648 domain-containing protein</fullName>
    </recommendedName>
</protein>
<dbReference type="InterPro" id="IPR031325">
    <property type="entry name" value="RHS_repeat"/>
</dbReference>
<dbReference type="PANTHER" id="PTHR32305:SF15">
    <property type="entry name" value="PROTEIN RHSA-RELATED"/>
    <property type="match status" value="1"/>
</dbReference>
<comment type="caution">
    <text evidence="2">The sequence shown here is derived from an EMBL/GenBank/DDBJ whole genome shotgun (WGS) entry which is preliminary data.</text>
</comment>
<evidence type="ECO:0000313" key="3">
    <source>
        <dbReference type="Proteomes" id="UP001287445"/>
    </source>
</evidence>
<proteinExistence type="predicted"/>
<reference evidence="2" key="1">
    <citation type="submission" date="2023-11" db="EMBL/GenBank/DDBJ databases">
        <title>Identification and selenium tolerance of Delftia acidovorans R3-25.</title>
        <authorList>
            <person name="Zhang S."/>
            <person name="Liu Y."/>
            <person name="Guo Y."/>
        </authorList>
    </citation>
    <scope>NUCLEOTIDE SEQUENCE</scope>
    <source>
        <strain evidence="2">R3-25</strain>
    </source>
</reference>
<dbReference type="InterPro" id="IPR050708">
    <property type="entry name" value="T6SS_VgrG/RHS"/>
</dbReference>
<feature type="non-terminal residue" evidence="2">
    <location>
        <position position="2268"/>
    </location>
</feature>
<dbReference type="InterPro" id="IPR043708">
    <property type="entry name" value="DUF5648"/>
</dbReference>
<evidence type="ECO:0000313" key="2">
    <source>
        <dbReference type="EMBL" id="MDX4958234.1"/>
    </source>
</evidence>
<dbReference type="Pfam" id="PF18885">
    <property type="entry name" value="DUF5648"/>
    <property type="match status" value="1"/>
</dbReference>
<dbReference type="InterPro" id="IPR006530">
    <property type="entry name" value="YD"/>
</dbReference>
<dbReference type="Pfam" id="PF05593">
    <property type="entry name" value="RHS_repeat"/>
    <property type="match status" value="5"/>
</dbReference>